<accession>A0ABQ5FX53</accession>
<evidence type="ECO:0000259" key="1">
    <source>
        <dbReference type="Pfam" id="PF07727"/>
    </source>
</evidence>
<proteinExistence type="predicted"/>
<dbReference type="Pfam" id="PF07727">
    <property type="entry name" value="RVT_2"/>
    <property type="match status" value="2"/>
</dbReference>
<reference evidence="3" key="2">
    <citation type="submission" date="2022-01" db="EMBL/GenBank/DDBJ databases">
        <authorList>
            <person name="Yamashiro T."/>
            <person name="Shiraishi A."/>
            <person name="Satake H."/>
            <person name="Nakayama K."/>
        </authorList>
    </citation>
    <scope>NUCLEOTIDE SEQUENCE</scope>
</reference>
<feature type="domain" description="Reverse transcriptase Ty1/copia-type" evidence="1">
    <location>
        <begin position="365"/>
        <end position="453"/>
    </location>
</feature>
<sequence>MSEPNSVHNFDDEDVADPVTLIRTENYQVWSCPMLLALEGKNKIGFIDGSCKRSNTDEVLGRQWDRNRSFIADYYNKLNALWKQYDAMIELPKCVCNASKSFKKHNQLMKLMQFLMGLYDSYMQIRSSIISREVLPDVRSAYATISSEESHRVAYGSIIGSSQRNQASAFVSNVPNRGVVQRGQSSSTAIRPNKFNYNKQGGGSGLVYEKNLGKIIMEIMFQIMLLGLDLLLHDWHCRLAHPAEIVQNVLKGSLQINNKVKNVYSETCQRAKQTREHFPLIDHVSKSLDLNHINFFDCEYPEIPNDDARVNPNMNSDNKSYSASRNSSESFQFTAEFLVNSKNDADSSVDIFATRDEGITTLEENDRNAIGSKWIFKIKYQSNGEIDRFKARLVAWGVGQKEGIDYEETFSLVVKMVIVRCLLNIVVSNSWHVFLLDVNNAFLYGYLDEGVFLALLVYVDDIMITQNNVYEIEKFKVFLKSKFMIKDLGKPKYFLGIEVVDTDKGLGIDIVKTSGMFLNAYSDVDWAKCVITRKSVIGYCVFLNDSLVSWKNKKYNILSKSSTQAQYRALVQL</sequence>
<gene>
    <name evidence="3" type="ORF">Tco_1019334</name>
</gene>
<name>A0ABQ5FX53_9ASTR</name>
<keyword evidence="4" id="KW-1185">Reference proteome</keyword>
<dbReference type="CDD" id="cd09272">
    <property type="entry name" value="RNase_HI_RT_Ty1"/>
    <property type="match status" value="1"/>
</dbReference>
<dbReference type="SUPFAM" id="SSF56672">
    <property type="entry name" value="DNA/RNA polymerases"/>
    <property type="match status" value="1"/>
</dbReference>
<dbReference type="InterPro" id="IPR043502">
    <property type="entry name" value="DNA/RNA_pol_sf"/>
</dbReference>
<comment type="caution">
    <text evidence="3">The sequence shown here is derived from an EMBL/GenBank/DDBJ whole genome shotgun (WGS) entry which is preliminary data.</text>
</comment>
<evidence type="ECO:0000259" key="2">
    <source>
        <dbReference type="Pfam" id="PF14244"/>
    </source>
</evidence>
<dbReference type="Pfam" id="PF14244">
    <property type="entry name" value="Retrotran_gag_3"/>
    <property type="match status" value="1"/>
</dbReference>
<dbReference type="InterPro" id="IPR029472">
    <property type="entry name" value="Copia-like_N"/>
</dbReference>
<dbReference type="PANTHER" id="PTHR34222:SF99">
    <property type="entry name" value="PROTEIN, PUTATIVE-RELATED"/>
    <property type="match status" value="1"/>
</dbReference>
<organism evidence="3 4">
    <name type="scientific">Tanacetum coccineum</name>
    <dbReference type="NCBI Taxonomy" id="301880"/>
    <lineage>
        <taxon>Eukaryota</taxon>
        <taxon>Viridiplantae</taxon>
        <taxon>Streptophyta</taxon>
        <taxon>Embryophyta</taxon>
        <taxon>Tracheophyta</taxon>
        <taxon>Spermatophyta</taxon>
        <taxon>Magnoliopsida</taxon>
        <taxon>eudicotyledons</taxon>
        <taxon>Gunneridae</taxon>
        <taxon>Pentapetalae</taxon>
        <taxon>asterids</taxon>
        <taxon>campanulids</taxon>
        <taxon>Asterales</taxon>
        <taxon>Asteraceae</taxon>
        <taxon>Asteroideae</taxon>
        <taxon>Anthemideae</taxon>
        <taxon>Anthemidinae</taxon>
        <taxon>Tanacetum</taxon>
    </lineage>
</organism>
<dbReference type="PANTHER" id="PTHR34222">
    <property type="entry name" value="GAG_PRE-INTEGRS DOMAIN-CONTAINING PROTEIN"/>
    <property type="match status" value="1"/>
</dbReference>
<dbReference type="InterPro" id="IPR013103">
    <property type="entry name" value="RVT_2"/>
</dbReference>
<feature type="domain" description="Retrotransposon Copia-like N-terminal" evidence="2">
    <location>
        <begin position="24"/>
        <end position="52"/>
    </location>
</feature>
<reference evidence="3" key="1">
    <citation type="journal article" date="2022" name="Int. J. Mol. Sci.">
        <title>Draft Genome of Tanacetum Coccineum: Genomic Comparison of Closely Related Tanacetum-Family Plants.</title>
        <authorList>
            <person name="Yamashiro T."/>
            <person name="Shiraishi A."/>
            <person name="Nakayama K."/>
            <person name="Satake H."/>
        </authorList>
    </citation>
    <scope>NUCLEOTIDE SEQUENCE</scope>
</reference>
<feature type="domain" description="Reverse transcriptase Ty1/copia-type" evidence="1">
    <location>
        <begin position="456"/>
        <end position="508"/>
    </location>
</feature>
<dbReference type="Proteomes" id="UP001151760">
    <property type="component" value="Unassembled WGS sequence"/>
</dbReference>
<evidence type="ECO:0000313" key="4">
    <source>
        <dbReference type="Proteomes" id="UP001151760"/>
    </source>
</evidence>
<dbReference type="EMBL" id="BQNB010017845">
    <property type="protein sequence ID" value="GJT67854.1"/>
    <property type="molecule type" value="Genomic_DNA"/>
</dbReference>
<protein>
    <submittedName>
        <fullName evidence="3">Ribonuclease H-like domain-containing protein</fullName>
    </submittedName>
</protein>
<evidence type="ECO:0000313" key="3">
    <source>
        <dbReference type="EMBL" id="GJT67854.1"/>
    </source>
</evidence>